<dbReference type="InterPro" id="IPR001126">
    <property type="entry name" value="UmuC"/>
</dbReference>
<feature type="domain" description="UmuC" evidence="3">
    <location>
        <begin position="1"/>
        <end position="52"/>
    </location>
</feature>
<accession>X7Z566</accession>
<dbReference type="GO" id="GO:0005829">
    <property type="term" value="C:cytosol"/>
    <property type="evidence" value="ECO:0007669"/>
    <property type="project" value="TreeGrafter"/>
</dbReference>
<evidence type="ECO:0000259" key="3">
    <source>
        <dbReference type="PROSITE" id="PS50173"/>
    </source>
</evidence>
<dbReference type="InterPro" id="IPR050116">
    <property type="entry name" value="DNA_polymerase-Y"/>
</dbReference>
<organism evidence="4">
    <name type="scientific">Mycobacterium xenopi 4042</name>
    <dbReference type="NCBI Taxonomy" id="1299334"/>
    <lineage>
        <taxon>Bacteria</taxon>
        <taxon>Bacillati</taxon>
        <taxon>Actinomycetota</taxon>
        <taxon>Actinomycetes</taxon>
        <taxon>Mycobacteriales</taxon>
        <taxon>Mycobacteriaceae</taxon>
        <taxon>Mycobacterium</taxon>
    </lineage>
</organism>
<comment type="catalytic activity">
    <reaction evidence="2">
        <text>DNA(n) + a 2'-deoxyribonucleoside 5'-triphosphate = DNA(n+1) + diphosphate</text>
        <dbReference type="Rhea" id="RHEA:22508"/>
        <dbReference type="Rhea" id="RHEA-COMP:17339"/>
        <dbReference type="Rhea" id="RHEA-COMP:17340"/>
        <dbReference type="ChEBI" id="CHEBI:33019"/>
        <dbReference type="ChEBI" id="CHEBI:61560"/>
        <dbReference type="ChEBI" id="CHEBI:173112"/>
        <dbReference type="EC" id="2.7.7.7"/>
    </reaction>
</comment>
<dbReference type="Gene3D" id="3.40.1170.60">
    <property type="match status" value="1"/>
</dbReference>
<dbReference type="GO" id="GO:0042276">
    <property type="term" value="P:error-prone translesion synthesis"/>
    <property type="evidence" value="ECO:0007669"/>
    <property type="project" value="TreeGrafter"/>
</dbReference>
<dbReference type="PANTHER" id="PTHR11076">
    <property type="entry name" value="DNA REPAIR POLYMERASE UMUC / TRANSFERASE FAMILY MEMBER"/>
    <property type="match status" value="1"/>
</dbReference>
<reference evidence="4" key="1">
    <citation type="submission" date="2014-01" db="EMBL/GenBank/DDBJ databases">
        <authorList>
            <person name="Brown-Elliot B."/>
            <person name="Wallace R."/>
            <person name="Lenaerts A."/>
            <person name="Ordway D."/>
            <person name="DeGroote M.A."/>
            <person name="Parker T."/>
            <person name="Sizemore C."/>
            <person name="Tallon L.J."/>
            <person name="Sadzewicz L.K."/>
            <person name="Sengamalay N."/>
            <person name="Fraser C.M."/>
            <person name="Hine E."/>
            <person name="Shefchek K.A."/>
            <person name="Das S.P."/>
            <person name="Tettelin H."/>
        </authorList>
    </citation>
    <scope>NUCLEOTIDE SEQUENCE [LARGE SCALE GENOMIC DNA]</scope>
    <source>
        <strain evidence="4">4042</strain>
    </source>
</reference>
<comment type="caution">
    <text evidence="4">The sequence shown here is derived from an EMBL/GenBank/DDBJ whole genome shotgun (WGS) entry which is preliminary data.</text>
</comment>
<dbReference type="GO" id="GO:0009432">
    <property type="term" value="P:SOS response"/>
    <property type="evidence" value="ECO:0007669"/>
    <property type="project" value="TreeGrafter"/>
</dbReference>
<gene>
    <name evidence="4" type="ORF">I553_7038</name>
</gene>
<dbReference type="SUPFAM" id="SSF56672">
    <property type="entry name" value="DNA/RNA polymerases"/>
    <property type="match status" value="1"/>
</dbReference>
<dbReference type="EMBL" id="JAOB01000081">
    <property type="protein sequence ID" value="EUA13918.1"/>
    <property type="molecule type" value="Genomic_DNA"/>
</dbReference>
<dbReference type="InterPro" id="IPR043502">
    <property type="entry name" value="DNA/RNA_pol_sf"/>
</dbReference>
<evidence type="ECO:0000256" key="1">
    <source>
        <dbReference type="ARBA" id="ARBA00011245"/>
    </source>
</evidence>
<dbReference type="GO" id="GO:0006281">
    <property type="term" value="P:DNA repair"/>
    <property type="evidence" value="ECO:0007669"/>
    <property type="project" value="InterPro"/>
</dbReference>
<dbReference type="PROSITE" id="PS50173">
    <property type="entry name" value="UMUC"/>
    <property type="match status" value="1"/>
</dbReference>
<name>X7Z566_MYCXE</name>
<dbReference type="GO" id="GO:0003887">
    <property type="term" value="F:DNA-directed DNA polymerase activity"/>
    <property type="evidence" value="ECO:0007669"/>
    <property type="project" value="UniProtKB-EC"/>
</dbReference>
<evidence type="ECO:0000256" key="2">
    <source>
        <dbReference type="ARBA" id="ARBA00049244"/>
    </source>
</evidence>
<dbReference type="PANTHER" id="PTHR11076:SF33">
    <property type="entry name" value="DNA POLYMERASE KAPPA"/>
    <property type="match status" value="1"/>
</dbReference>
<dbReference type="Pfam" id="PF00817">
    <property type="entry name" value="IMS"/>
    <property type="match status" value="1"/>
</dbReference>
<dbReference type="AlphaFoldDB" id="X7Z566"/>
<sequence>MLHVDLDQFLAAVELRRHPELAGLPVIVGGSGDPNEPRKVVTCASYEARKFGCTRACRCAAPPPLPRRHLPARRPGRV</sequence>
<evidence type="ECO:0000313" key="4">
    <source>
        <dbReference type="EMBL" id="EUA13918.1"/>
    </source>
</evidence>
<comment type="subunit">
    <text evidence="1">Monomer.</text>
</comment>
<proteinExistence type="predicted"/>
<dbReference type="PATRIC" id="fig|1299334.3.peg.8800"/>
<protein>
    <submittedName>
        <fullName evidence="4">ImpB/mucB/samB family protein</fullName>
    </submittedName>
</protein>